<dbReference type="Proteomes" id="UP001294570">
    <property type="component" value="Unassembled WGS sequence"/>
</dbReference>
<proteinExistence type="inferred from homology"/>
<evidence type="ECO:0000313" key="9">
    <source>
        <dbReference type="EMBL" id="MDY7218089.1"/>
    </source>
</evidence>
<dbReference type="NCBIfam" id="TIGR00795">
    <property type="entry name" value="lctP"/>
    <property type="match status" value="1"/>
</dbReference>
<keyword evidence="5 8" id="KW-0812">Transmembrane</keyword>
<dbReference type="PANTHER" id="PTHR30003">
    <property type="entry name" value="L-LACTATE PERMEASE"/>
    <property type="match status" value="1"/>
</dbReference>
<feature type="transmembrane region" description="Helical" evidence="8">
    <location>
        <begin position="450"/>
        <end position="471"/>
    </location>
</feature>
<keyword evidence="4" id="KW-1003">Cell membrane</keyword>
<comment type="function">
    <text evidence="8">Uptake of L-lactate across the membrane. Can also transport D-lactate and glycolate.</text>
</comment>
<organism evidence="9 10">
    <name type="scientific">Denitrificimonas halotolerans</name>
    <dbReference type="NCBI Taxonomy" id="3098930"/>
    <lineage>
        <taxon>Bacteria</taxon>
        <taxon>Pseudomonadati</taxon>
        <taxon>Pseudomonadota</taxon>
        <taxon>Gammaproteobacteria</taxon>
        <taxon>Pseudomonadales</taxon>
        <taxon>Pseudomonadaceae</taxon>
        <taxon>Denitrificimonas</taxon>
    </lineage>
</organism>
<feature type="transmembrane region" description="Helical" evidence="8">
    <location>
        <begin position="103"/>
        <end position="123"/>
    </location>
</feature>
<keyword evidence="8" id="KW-0997">Cell inner membrane</keyword>
<feature type="transmembrane region" description="Helical" evidence="8">
    <location>
        <begin position="193"/>
        <end position="219"/>
    </location>
</feature>
<comment type="caution">
    <text evidence="9">The sequence shown here is derived from an EMBL/GenBank/DDBJ whole genome shotgun (WGS) entry which is preliminary data.</text>
</comment>
<evidence type="ECO:0000256" key="6">
    <source>
        <dbReference type="ARBA" id="ARBA00022989"/>
    </source>
</evidence>
<sequence length="563" mass="59671">MSPSILALLAFSPILLAAILLVGLRWPARRAMPLVFIFTSAIALYFWEMSFNRVLASTLQGLVITAGVLWIIFGAILLLNTLKHSGAIQAIRAGFITISPDRRVQAIIIAWLFGSFIEGASGFGTTAAIVAPLLVAIGFPAMAAVMLGMLVQSTPVSFGAVGTPIIIGITGGLDTESVSAQLLTNGSDWETFIQLITSQVAIIHAIVGTIIPLIMVLMMTRFFGKEKSWKAGFAILPFALFAGLAFTIPYAATGILLGPEFPSLLGGLIGLAIVTTAARFNFLTPKQSWDFAPAKEWPSQWLGSIEIKVDNATCKPMSSARAWIPYILVGVLLVISRVFPSVGNAMKEVIVKFPNILGETGINADFMPLYLPGGILIFVACCAFFIHKMQWSTFRAALSESSRILLGAGFVLLFTIPMVRILINSGVNAADIPSMPIAMARFIADSVGDIYPLLAPSIGALGAFIAGSNTISNMMFSQFQFGVAENLGISSALILAGQAIGAAAGNMIAIHNVVAASATVGLLGQEGTIIRKTIWPTLYYAFFTGLIVLLAITVLGISDPLVP</sequence>
<evidence type="ECO:0000256" key="7">
    <source>
        <dbReference type="ARBA" id="ARBA00023136"/>
    </source>
</evidence>
<feature type="transmembrane region" description="Helical" evidence="8">
    <location>
        <begin position="231"/>
        <end position="252"/>
    </location>
</feature>
<evidence type="ECO:0000256" key="2">
    <source>
        <dbReference type="ARBA" id="ARBA00010100"/>
    </source>
</evidence>
<keyword evidence="3 8" id="KW-0813">Transport</keyword>
<dbReference type="InterPro" id="IPR003804">
    <property type="entry name" value="Lactate_perm"/>
</dbReference>
<dbReference type="PANTHER" id="PTHR30003:SF0">
    <property type="entry name" value="GLYCOLATE PERMEASE GLCA-RELATED"/>
    <property type="match status" value="1"/>
</dbReference>
<feature type="transmembrane region" description="Helical" evidence="8">
    <location>
        <begin position="59"/>
        <end position="82"/>
    </location>
</feature>
<name>A0ABU5GN11_9GAMM</name>
<accession>A0ABU5GN11</accession>
<feature type="transmembrane region" description="Helical" evidence="8">
    <location>
        <begin position="406"/>
        <end position="430"/>
    </location>
</feature>
<dbReference type="RefSeq" id="WP_321552191.1">
    <property type="nucleotide sequence ID" value="NZ_JAXIVU010000001.1"/>
</dbReference>
<reference evidence="9 10" key="1">
    <citation type="submission" date="2023-12" db="EMBL/GenBank/DDBJ databases">
        <title>Denitrificimonas halotolerans sp. nov.,a novel species isolated from landfill leachate.</title>
        <authorList>
            <person name="Wang S."/>
        </authorList>
    </citation>
    <scope>NUCLEOTIDE SEQUENCE [LARGE SCALE GENOMIC DNA]</scope>
    <source>
        <strain evidence="9 10">JX-1</strain>
    </source>
</reference>
<dbReference type="Pfam" id="PF02652">
    <property type="entry name" value="Lactate_perm"/>
    <property type="match status" value="1"/>
</dbReference>
<dbReference type="EMBL" id="JAXIVU010000001">
    <property type="protein sequence ID" value="MDY7218089.1"/>
    <property type="molecule type" value="Genomic_DNA"/>
</dbReference>
<feature type="transmembrane region" description="Helical" evidence="8">
    <location>
        <begin position="31"/>
        <end position="47"/>
    </location>
</feature>
<feature type="transmembrane region" description="Helical" evidence="8">
    <location>
        <begin position="323"/>
        <end position="346"/>
    </location>
</feature>
<keyword evidence="6 8" id="KW-1133">Transmembrane helix</keyword>
<gene>
    <name evidence="9" type="ORF">TOI97_00620</name>
</gene>
<evidence type="ECO:0000256" key="1">
    <source>
        <dbReference type="ARBA" id="ARBA00004651"/>
    </source>
</evidence>
<feature type="transmembrane region" description="Helical" evidence="8">
    <location>
        <begin position="129"/>
        <end position="149"/>
    </location>
</feature>
<evidence type="ECO:0000256" key="8">
    <source>
        <dbReference type="RuleBase" id="RU365092"/>
    </source>
</evidence>
<comment type="similarity">
    <text evidence="2 8">Belongs to the lactate permease family.</text>
</comment>
<feature type="transmembrane region" description="Helical" evidence="8">
    <location>
        <begin position="264"/>
        <end position="282"/>
    </location>
</feature>
<keyword evidence="7 8" id="KW-0472">Membrane</keyword>
<feature type="transmembrane region" description="Helical" evidence="8">
    <location>
        <begin position="537"/>
        <end position="557"/>
    </location>
</feature>
<evidence type="ECO:0000256" key="4">
    <source>
        <dbReference type="ARBA" id="ARBA00022475"/>
    </source>
</evidence>
<feature type="transmembrane region" description="Helical" evidence="8">
    <location>
        <begin position="366"/>
        <end position="386"/>
    </location>
</feature>
<feature type="transmembrane region" description="Helical" evidence="8">
    <location>
        <begin position="156"/>
        <end position="173"/>
    </location>
</feature>
<evidence type="ECO:0000256" key="5">
    <source>
        <dbReference type="ARBA" id="ARBA00022692"/>
    </source>
</evidence>
<keyword evidence="10" id="KW-1185">Reference proteome</keyword>
<protein>
    <recommendedName>
        <fullName evidence="8">L-lactate permease</fullName>
    </recommendedName>
</protein>
<evidence type="ECO:0000256" key="3">
    <source>
        <dbReference type="ARBA" id="ARBA00022448"/>
    </source>
</evidence>
<feature type="transmembrane region" description="Helical" evidence="8">
    <location>
        <begin position="6"/>
        <end position="24"/>
    </location>
</feature>
<evidence type="ECO:0000313" key="10">
    <source>
        <dbReference type="Proteomes" id="UP001294570"/>
    </source>
</evidence>
<comment type="subcellular location">
    <subcellularLocation>
        <location evidence="8">Cell inner membrane</location>
        <topology evidence="8">Multi-pass membrane protein</topology>
    </subcellularLocation>
    <subcellularLocation>
        <location evidence="1">Cell membrane</location>
        <topology evidence="1">Multi-pass membrane protein</topology>
    </subcellularLocation>
</comment>